<sequence>MDGGFGYSSMPGANVAIHPGGAGTMPMMPAMPSIGPMSGRATPVTGSPPHPQVYSTDAYDAMAYAATSPALAAAGPELLGQYHAVPVGMPPAYDPRLSQMLQPQALRVMSPAPGVLPDGYPLGALPYGGARSVTDEQIAGHIAAIIAGGDLMAMSKKQVREQAARNLGLSPEEAKARQPWMNMCIAAELAKRTGA</sequence>
<name>A0ACC1KWT9_9FUNG</name>
<dbReference type="Proteomes" id="UP001140087">
    <property type="component" value="Unassembled WGS sequence"/>
</dbReference>
<keyword evidence="2" id="KW-1185">Reference proteome</keyword>
<comment type="caution">
    <text evidence="1">The sequence shown here is derived from an EMBL/GenBank/DDBJ whole genome shotgun (WGS) entry which is preliminary data.</text>
</comment>
<organism evidence="1 2">
    <name type="scientific">Coemansia helicoidea</name>
    <dbReference type="NCBI Taxonomy" id="1286919"/>
    <lineage>
        <taxon>Eukaryota</taxon>
        <taxon>Fungi</taxon>
        <taxon>Fungi incertae sedis</taxon>
        <taxon>Zoopagomycota</taxon>
        <taxon>Kickxellomycotina</taxon>
        <taxon>Kickxellomycetes</taxon>
        <taxon>Kickxellales</taxon>
        <taxon>Kickxellaceae</taxon>
        <taxon>Coemansia</taxon>
    </lineage>
</organism>
<accession>A0ACC1KWT9</accession>
<dbReference type="EMBL" id="JANBUN010001946">
    <property type="protein sequence ID" value="KAJ2796191.1"/>
    <property type="molecule type" value="Genomic_DNA"/>
</dbReference>
<evidence type="ECO:0000313" key="1">
    <source>
        <dbReference type="EMBL" id="KAJ2796191.1"/>
    </source>
</evidence>
<gene>
    <name evidence="1" type="ORF">H4R21_004813</name>
</gene>
<reference evidence="1" key="1">
    <citation type="submission" date="2022-07" db="EMBL/GenBank/DDBJ databases">
        <title>Phylogenomic reconstructions and comparative analyses of Kickxellomycotina fungi.</title>
        <authorList>
            <person name="Reynolds N.K."/>
            <person name="Stajich J.E."/>
            <person name="Barry K."/>
            <person name="Grigoriev I.V."/>
            <person name="Crous P."/>
            <person name="Smith M.E."/>
        </authorList>
    </citation>
    <scope>NUCLEOTIDE SEQUENCE</scope>
    <source>
        <strain evidence="1">BCRC 34780</strain>
    </source>
</reference>
<evidence type="ECO:0000313" key="2">
    <source>
        <dbReference type="Proteomes" id="UP001140087"/>
    </source>
</evidence>
<protein>
    <submittedName>
        <fullName evidence="1">Uncharacterized protein</fullName>
    </submittedName>
</protein>
<proteinExistence type="predicted"/>